<sequence>MSPEFDTTTVVVVLTALISDVNQTIVISPDSPLLQSVPSRRTHYSSVAGPTTPRRTRTHNSRRNHHCPPLPWSYSLLSSPVSTKPLSSRRTHHSSSQSCLVGPTTPLWLFEVFCFNEMFENSGGSGEQLGGEGI</sequence>
<gene>
    <name evidence="2" type="ORF">Fot_07708</name>
</gene>
<dbReference type="Proteomes" id="UP001604277">
    <property type="component" value="Unassembled WGS sequence"/>
</dbReference>
<reference evidence="3" key="1">
    <citation type="submission" date="2024-07" db="EMBL/GenBank/DDBJ databases">
        <title>Two chromosome-level genome assemblies of Korean endemic species Abeliophyllum distichum and Forsythia ovata (Oleaceae).</title>
        <authorList>
            <person name="Jang H."/>
        </authorList>
    </citation>
    <scope>NUCLEOTIDE SEQUENCE [LARGE SCALE GENOMIC DNA]</scope>
</reference>
<organism evidence="2 3">
    <name type="scientific">Forsythia ovata</name>
    <dbReference type="NCBI Taxonomy" id="205694"/>
    <lineage>
        <taxon>Eukaryota</taxon>
        <taxon>Viridiplantae</taxon>
        <taxon>Streptophyta</taxon>
        <taxon>Embryophyta</taxon>
        <taxon>Tracheophyta</taxon>
        <taxon>Spermatophyta</taxon>
        <taxon>Magnoliopsida</taxon>
        <taxon>eudicotyledons</taxon>
        <taxon>Gunneridae</taxon>
        <taxon>Pentapetalae</taxon>
        <taxon>asterids</taxon>
        <taxon>lamiids</taxon>
        <taxon>Lamiales</taxon>
        <taxon>Oleaceae</taxon>
        <taxon>Forsythieae</taxon>
        <taxon>Forsythia</taxon>
    </lineage>
</organism>
<name>A0ABD1WWM6_9LAMI</name>
<evidence type="ECO:0000256" key="1">
    <source>
        <dbReference type="SAM" id="MobiDB-lite"/>
    </source>
</evidence>
<comment type="caution">
    <text evidence="2">The sequence shown here is derived from an EMBL/GenBank/DDBJ whole genome shotgun (WGS) entry which is preliminary data.</text>
</comment>
<feature type="compositionally biased region" description="Polar residues" evidence="1">
    <location>
        <begin position="40"/>
        <end position="49"/>
    </location>
</feature>
<feature type="compositionally biased region" description="Basic residues" evidence="1">
    <location>
        <begin position="54"/>
        <end position="66"/>
    </location>
</feature>
<accession>A0ABD1WWM6</accession>
<evidence type="ECO:0000313" key="3">
    <source>
        <dbReference type="Proteomes" id="UP001604277"/>
    </source>
</evidence>
<dbReference type="EMBL" id="JBFOLJ010000002">
    <property type="protein sequence ID" value="KAL2554089.1"/>
    <property type="molecule type" value="Genomic_DNA"/>
</dbReference>
<protein>
    <submittedName>
        <fullName evidence="2">Uncharacterized protein</fullName>
    </submittedName>
</protein>
<keyword evidence="3" id="KW-1185">Reference proteome</keyword>
<feature type="region of interest" description="Disordered" evidence="1">
    <location>
        <begin position="40"/>
        <end position="66"/>
    </location>
</feature>
<proteinExistence type="predicted"/>
<dbReference type="AlphaFoldDB" id="A0ABD1WWM6"/>
<evidence type="ECO:0000313" key="2">
    <source>
        <dbReference type="EMBL" id="KAL2554089.1"/>
    </source>
</evidence>